<comment type="caution">
    <text evidence="2">The sequence shown here is derived from an EMBL/GenBank/DDBJ whole genome shotgun (WGS) entry which is preliminary data.</text>
</comment>
<dbReference type="RefSeq" id="WP_005864564.1">
    <property type="nucleotide sequence ID" value="NZ_JH976487.1"/>
</dbReference>
<reference evidence="2 3" key="1">
    <citation type="submission" date="2012-02" db="EMBL/GenBank/DDBJ databases">
        <title>The Genome Sequence of Parabacteroides distasonis CL09T03C24.</title>
        <authorList>
            <consortium name="The Broad Institute Genome Sequencing Platform"/>
            <person name="Earl A."/>
            <person name="Ward D."/>
            <person name="Feldgarden M."/>
            <person name="Gevers D."/>
            <person name="Zitomersky N.L."/>
            <person name="Coyne M.J."/>
            <person name="Comstock L.E."/>
            <person name="Young S.K."/>
            <person name="Zeng Q."/>
            <person name="Gargeya S."/>
            <person name="Fitzgerald M."/>
            <person name="Haas B."/>
            <person name="Abouelleil A."/>
            <person name="Alvarado L."/>
            <person name="Arachchi H.M."/>
            <person name="Berlin A."/>
            <person name="Chapman S.B."/>
            <person name="Gearin G."/>
            <person name="Goldberg J."/>
            <person name="Griggs A."/>
            <person name="Gujja S."/>
            <person name="Hansen M."/>
            <person name="Heiman D."/>
            <person name="Howarth C."/>
            <person name="Larimer J."/>
            <person name="Lui A."/>
            <person name="MacDonald P.J.P."/>
            <person name="McCowen C."/>
            <person name="Montmayeur A."/>
            <person name="Murphy C."/>
            <person name="Neiman D."/>
            <person name="Pearson M."/>
            <person name="Priest M."/>
            <person name="Roberts A."/>
            <person name="Saif S."/>
            <person name="Shea T."/>
            <person name="Sisk P."/>
            <person name="Stolte C."/>
            <person name="Sykes S."/>
            <person name="Wortman J."/>
            <person name="Nusbaum C."/>
            <person name="Birren B."/>
        </authorList>
    </citation>
    <scope>NUCLEOTIDE SEQUENCE [LARGE SCALE GENOMIC DNA]</scope>
    <source>
        <strain evidence="2 3">CL09T03C24</strain>
    </source>
</reference>
<dbReference type="Proteomes" id="UP000006262">
    <property type="component" value="Unassembled WGS sequence"/>
</dbReference>
<evidence type="ECO:0000313" key="3">
    <source>
        <dbReference type="Proteomes" id="UP000006262"/>
    </source>
</evidence>
<organism evidence="2 3">
    <name type="scientific">Parabacteroides distasonis CL09T03C24</name>
    <dbReference type="NCBI Taxonomy" id="999417"/>
    <lineage>
        <taxon>Bacteria</taxon>
        <taxon>Pseudomonadati</taxon>
        <taxon>Bacteroidota</taxon>
        <taxon>Bacteroidia</taxon>
        <taxon>Bacteroidales</taxon>
        <taxon>Tannerellaceae</taxon>
        <taxon>Parabacteroides</taxon>
    </lineage>
</organism>
<dbReference type="InterPro" id="IPR041657">
    <property type="entry name" value="HTH_17"/>
</dbReference>
<dbReference type="Pfam" id="PF12728">
    <property type="entry name" value="HTH_17"/>
    <property type="match status" value="1"/>
</dbReference>
<dbReference type="InterPro" id="IPR009061">
    <property type="entry name" value="DNA-bd_dom_put_sf"/>
</dbReference>
<accession>A0AAD2TR56</accession>
<feature type="domain" description="Helix-turn-helix" evidence="1">
    <location>
        <begin position="39"/>
        <end position="87"/>
    </location>
</feature>
<sequence>MEFVYIEAKTFMEMNEALEAIARRVHETCGGSTRGMDEWIDNQEACTLMDVSPRKMLQLRRSGSVPYSYIDRKVYYKRQDIIRFMEAEIHRVTPQNRMI</sequence>
<dbReference type="SUPFAM" id="SSF46955">
    <property type="entry name" value="Putative DNA-binding domain"/>
    <property type="match status" value="1"/>
</dbReference>
<gene>
    <name evidence="2" type="ORF">HMPREF1059_01592</name>
</gene>
<evidence type="ECO:0000259" key="1">
    <source>
        <dbReference type="Pfam" id="PF12728"/>
    </source>
</evidence>
<proteinExistence type="predicted"/>
<evidence type="ECO:0000313" key="2">
    <source>
        <dbReference type="EMBL" id="EKN28807.1"/>
    </source>
</evidence>
<dbReference type="PANTHER" id="PTHR34585:SF22">
    <property type="entry name" value="HELIX-TURN-HELIX DOMAIN-CONTAINING PROTEIN"/>
    <property type="match status" value="1"/>
</dbReference>
<dbReference type="PANTHER" id="PTHR34585">
    <property type="match status" value="1"/>
</dbReference>
<dbReference type="EMBL" id="AGZN01000014">
    <property type="protein sequence ID" value="EKN28807.1"/>
    <property type="molecule type" value="Genomic_DNA"/>
</dbReference>
<protein>
    <recommendedName>
        <fullName evidence="1">Helix-turn-helix domain-containing protein</fullName>
    </recommendedName>
</protein>
<name>A0AAD2TR56_PARDI</name>
<dbReference type="AlphaFoldDB" id="A0AAD2TR56"/>